<accession>A0A1X7RS82</accession>
<feature type="domain" description="F-box" evidence="1">
    <location>
        <begin position="1"/>
        <end position="49"/>
    </location>
</feature>
<dbReference type="AlphaFoldDB" id="A0A1X7RS82"/>
<keyword evidence="3" id="KW-1185">Reference proteome</keyword>
<dbReference type="EMBL" id="LT853695">
    <property type="protein sequence ID" value="SMQ50090.1"/>
    <property type="molecule type" value="Genomic_DNA"/>
</dbReference>
<evidence type="ECO:0000313" key="3">
    <source>
        <dbReference type="Proteomes" id="UP000215127"/>
    </source>
</evidence>
<reference evidence="2 3" key="1">
    <citation type="submission" date="2016-06" db="EMBL/GenBank/DDBJ databases">
        <authorList>
            <person name="Kjaerup R.B."/>
            <person name="Dalgaard T.S."/>
            <person name="Juul-Madsen H.R."/>
        </authorList>
    </citation>
    <scope>NUCLEOTIDE SEQUENCE [LARGE SCALE GENOMIC DNA]</scope>
</reference>
<evidence type="ECO:0000313" key="2">
    <source>
        <dbReference type="EMBL" id="SMQ50090.1"/>
    </source>
</evidence>
<dbReference type="CDD" id="cd09917">
    <property type="entry name" value="F-box_SF"/>
    <property type="match status" value="1"/>
</dbReference>
<protein>
    <recommendedName>
        <fullName evidence="1">F-box domain-containing protein</fullName>
    </recommendedName>
</protein>
<dbReference type="InterPro" id="IPR001810">
    <property type="entry name" value="F-box_dom"/>
</dbReference>
<sequence>MDDLPDEIISTIFGYCDPPDIENLRLTCKTTLRVANEHLLPEVVLFMHRESLKACAGVAAHPVFSKTAKSLWIQADRPQEKTFHEWECDCMATVYSAARARACIEIEYSGRHNNLTSEQKDTAQTALERELKLKAKHEAQALSTEQVQEHFDHAVRLFSETKEIFDDGSLSTCLRAILEHCPNLDTVDLTMGGHIRTRTTRHNRGFKLGRLSPSKDLDYHNPGESVTIKLVLAAAEANFEPRVVRLGHISHLAFMHAGITQNFQTFLDKVEVLEWEFSDPLVDTISESYEDDFDDIIEDFNQRENKFVPLMRATKKLKLLRLELPGYISEFPAVQLESVVSSILWQHLTHVSISSFKTNSTVLESFLLRHKATLMRVQLGQVDLQDGNWLDCFASFAGKLPNVLQFELRAEYRETANDPFRAWYDFGGLVGPDSSSNNIYGKRISRYVIAGGDECPPRPATQEDNYTD</sequence>
<gene>
    <name evidence="2" type="ORF">ZT3D7_G5242</name>
</gene>
<dbReference type="STRING" id="1276538.A0A1X7RS82"/>
<dbReference type="Gene3D" id="1.20.1280.50">
    <property type="match status" value="1"/>
</dbReference>
<dbReference type="Proteomes" id="UP000215127">
    <property type="component" value="Chromosome 4"/>
</dbReference>
<organism evidence="2 3">
    <name type="scientific">Zymoseptoria tritici (strain ST99CH_3D7)</name>
    <dbReference type="NCBI Taxonomy" id="1276538"/>
    <lineage>
        <taxon>Eukaryota</taxon>
        <taxon>Fungi</taxon>
        <taxon>Dikarya</taxon>
        <taxon>Ascomycota</taxon>
        <taxon>Pezizomycotina</taxon>
        <taxon>Dothideomycetes</taxon>
        <taxon>Dothideomycetidae</taxon>
        <taxon>Mycosphaerellales</taxon>
        <taxon>Mycosphaerellaceae</taxon>
        <taxon>Zymoseptoria</taxon>
    </lineage>
</organism>
<dbReference type="InterPro" id="IPR036047">
    <property type="entry name" value="F-box-like_dom_sf"/>
</dbReference>
<dbReference type="PROSITE" id="PS50181">
    <property type="entry name" value="FBOX"/>
    <property type="match status" value="1"/>
</dbReference>
<dbReference type="Pfam" id="PF12937">
    <property type="entry name" value="F-box-like"/>
    <property type="match status" value="1"/>
</dbReference>
<dbReference type="SUPFAM" id="SSF81383">
    <property type="entry name" value="F-box domain"/>
    <property type="match status" value="1"/>
</dbReference>
<proteinExistence type="predicted"/>
<name>A0A1X7RS82_ZYMT9</name>
<evidence type="ECO:0000259" key="1">
    <source>
        <dbReference type="PROSITE" id="PS50181"/>
    </source>
</evidence>